<proteinExistence type="predicted"/>
<evidence type="ECO:0000313" key="4">
    <source>
        <dbReference type="EMBL" id="EAA28215.1"/>
    </source>
</evidence>
<keyword evidence="1" id="KW-0677">Repeat</keyword>
<dbReference type="OMA" id="WEGHELW"/>
<dbReference type="STRING" id="367110.Q7RZ03"/>
<dbReference type="GeneID" id="3873541"/>
<dbReference type="Pfam" id="PF24883">
    <property type="entry name" value="NPHP3_N"/>
    <property type="match status" value="1"/>
</dbReference>
<feature type="compositionally biased region" description="Low complexity" evidence="2">
    <location>
        <begin position="22"/>
        <end position="41"/>
    </location>
</feature>
<dbReference type="InterPro" id="IPR056884">
    <property type="entry name" value="NPHP3-like_N"/>
</dbReference>
<organism evidence="4 5">
    <name type="scientific">Neurospora crassa (strain ATCC 24698 / 74-OR23-1A / CBS 708.71 / DSM 1257 / FGSC 987)</name>
    <dbReference type="NCBI Taxonomy" id="367110"/>
    <lineage>
        <taxon>Eukaryota</taxon>
        <taxon>Fungi</taxon>
        <taxon>Dikarya</taxon>
        <taxon>Ascomycota</taxon>
        <taxon>Pezizomycotina</taxon>
        <taxon>Sordariomycetes</taxon>
        <taxon>Sordariomycetidae</taxon>
        <taxon>Sordariales</taxon>
        <taxon>Sordariaceae</taxon>
        <taxon>Neurospora</taxon>
    </lineage>
</organism>
<evidence type="ECO:0000313" key="5">
    <source>
        <dbReference type="Proteomes" id="UP000001805"/>
    </source>
</evidence>
<dbReference type="EMBL" id="CM002240">
    <property type="protein sequence ID" value="EAA28215.1"/>
    <property type="molecule type" value="Genomic_DNA"/>
</dbReference>
<dbReference type="Proteomes" id="UP000001805">
    <property type="component" value="Chromosome 2, Linkage Group V"/>
</dbReference>
<dbReference type="VEuPathDB" id="FungiDB:NCU07226"/>
<dbReference type="InParanoid" id="Q7RZ03"/>
<feature type="region of interest" description="Disordered" evidence="2">
    <location>
        <begin position="22"/>
        <end position="56"/>
    </location>
</feature>
<dbReference type="SUPFAM" id="SSF52540">
    <property type="entry name" value="P-loop containing nucleoside triphosphate hydrolases"/>
    <property type="match status" value="1"/>
</dbReference>
<dbReference type="Gene3D" id="3.40.50.300">
    <property type="entry name" value="P-loop containing nucleotide triphosphate hydrolases"/>
    <property type="match status" value="1"/>
</dbReference>
<name>Q7RZ03_NEUCR</name>
<dbReference type="KEGG" id="ncr:NCU07226"/>
<sequence>MEDLIADLNPLLPPYTRFETLPPAYTTLPTPTTSTSNTDPDGAAPDTTASGTERAIDPPYIQPNFLDTFLTLELLTRLIRCIKAALRIIRSDGDGHECWEKMYEVSMVLERHPHYVTITKETNIEAKKLVNLTKNCSHWIREYAVRDEVFVRTQQAWGGGNKMQKRARSRLEAIDKILLGKEYLGKLCSPEEAQSLIRRTDFEWIKNDDRYLHDLIRIISMLNFSSQPAMVNRLKESFDAETEDAFFEAMRKPAFARIRERVMQSLFYSNRNSRFEAISEPCPDTCQWIFNASIADVKETFGAWLKAPLHTYLDRRFWISGDPGTGKSVLMKYLVNEAQRNAAILKRLEDKETPIVLSHFFDHNGDLMHRTTQGMLLNLLFQLFEQDPVLIDTHFHHLVSDTREWHRAQYKTSAKWEGHELWSLLGRILGDVKERNRKVFIFIDGPSGFDMKPPSLGYPKHEDIPGDVTGYCLSDMQPWLKPEPTQFIHFLNYCTDAKIIVAARPEGIFHQTHWKLQLHLEPSLLRHDIKTLCHSTLDHLWFNQRYSFTRKILNECNGSFTEVLDALDRIKREAPQSSFSSSSDLPPPLPRSELLYSSLLTRFHTSHSKLEIHSLSRILHLILTDHMFSLSSLRSNRPLSLLQLTLCLYDHLIHNCLLKGSFQEPPDIRSTCKSVKKQIQERLYPFITLRKMDHPPIPGDKVDKILEMDCTVPAPESTMEVCFLQPSLVEFLTKTEQGRELLRLDEVDPPRLADVKARREWVRSALIGGSQGGMDGEGRKAELVRDRLKLLLRAGMFEEIVLWRALHMKNMKNDVKLMEIELGRVYREYVQFAERTTVLAYLRREEIFPERWVVRFASGS</sequence>
<feature type="domain" description="Nephrocystin 3-like N-terminal" evidence="3">
    <location>
        <begin position="284"/>
        <end position="445"/>
    </location>
</feature>
<reference evidence="4 5" key="1">
    <citation type="journal article" date="2003" name="Nature">
        <title>The genome sequence of the filamentous fungus Neurospora crassa.</title>
        <authorList>
            <person name="Galagan J.E."/>
            <person name="Calvo S.E."/>
            <person name="Borkovich K.A."/>
            <person name="Selker E.U."/>
            <person name="Read N.D."/>
            <person name="Jaffe D."/>
            <person name="FitzHugh W."/>
            <person name="Ma L.J."/>
            <person name="Smirnov S."/>
            <person name="Purcell S."/>
            <person name="Rehman B."/>
            <person name="Elkins T."/>
            <person name="Engels R."/>
            <person name="Wang S."/>
            <person name="Nielsen C.B."/>
            <person name="Butler J."/>
            <person name="Endrizzi M."/>
            <person name="Qui D."/>
            <person name="Ianakiev P."/>
            <person name="Bell-Pedersen D."/>
            <person name="Nelson M.A."/>
            <person name="Werner-Washburne M."/>
            <person name="Selitrennikoff C.P."/>
            <person name="Kinsey J.A."/>
            <person name="Braun E.L."/>
            <person name="Zelter A."/>
            <person name="Schulte U."/>
            <person name="Kothe G.O."/>
            <person name="Jedd G."/>
            <person name="Mewes W."/>
            <person name="Staben C."/>
            <person name="Marcotte E."/>
            <person name="Greenberg D."/>
            <person name="Roy A."/>
            <person name="Foley K."/>
            <person name="Naylor J."/>
            <person name="Stange-Thomann N."/>
            <person name="Barrett R."/>
            <person name="Gnerre S."/>
            <person name="Kamal M."/>
            <person name="Kamvysselis M."/>
            <person name="Mauceli E."/>
            <person name="Bielke C."/>
            <person name="Rudd S."/>
            <person name="Frishman D."/>
            <person name="Krystofova S."/>
            <person name="Rasmussen C."/>
            <person name="Metzenberg R.L."/>
            <person name="Perkins D.D."/>
            <person name="Kroken S."/>
            <person name="Cogoni C."/>
            <person name="Macino G."/>
            <person name="Catcheside D."/>
            <person name="Li W."/>
            <person name="Pratt R.J."/>
            <person name="Osmani S.A."/>
            <person name="DeSouza C.P."/>
            <person name="Glass L."/>
            <person name="Orbach M.J."/>
            <person name="Berglund J.A."/>
            <person name="Voelker R."/>
            <person name="Yarden O."/>
            <person name="Plamann M."/>
            <person name="Seiler S."/>
            <person name="Dunlap J."/>
            <person name="Radford A."/>
            <person name="Aramayo R."/>
            <person name="Natvig D.O."/>
            <person name="Alex L.A."/>
            <person name="Mannhaupt G."/>
            <person name="Ebbole D.J."/>
            <person name="Freitag M."/>
            <person name="Paulsen I."/>
            <person name="Sachs M.S."/>
            <person name="Lander E.S."/>
            <person name="Nusbaum C."/>
            <person name="Birren B."/>
        </authorList>
    </citation>
    <scope>NUCLEOTIDE SEQUENCE [LARGE SCALE GENOMIC DNA]</scope>
    <source>
        <strain evidence="5">ATCC 24698 / 74-OR23-1A / CBS 708.71 / DSM 1257 / FGSC 987</strain>
    </source>
</reference>
<dbReference type="OrthoDB" id="20872at2759"/>
<dbReference type="AlphaFoldDB" id="Q7RZ03"/>
<dbReference type="RefSeq" id="XP_957451.1">
    <property type="nucleotide sequence ID" value="XM_952358.1"/>
</dbReference>
<dbReference type="InterPro" id="IPR027417">
    <property type="entry name" value="P-loop_NTPase"/>
</dbReference>
<dbReference type="PaxDb" id="5141-EFNCRP00000007236"/>
<evidence type="ECO:0000259" key="3">
    <source>
        <dbReference type="Pfam" id="PF24883"/>
    </source>
</evidence>
<accession>Q7RZ03</accession>
<evidence type="ECO:0000256" key="1">
    <source>
        <dbReference type="ARBA" id="ARBA00022737"/>
    </source>
</evidence>
<protein>
    <recommendedName>
        <fullName evidence="3">Nephrocystin 3-like N-terminal domain-containing protein</fullName>
    </recommendedName>
</protein>
<evidence type="ECO:0000256" key="2">
    <source>
        <dbReference type="SAM" id="MobiDB-lite"/>
    </source>
</evidence>
<gene>
    <name evidence="4" type="ORF">NCU07226</name>
</gene>
<dbReference type="PANTHER" id="PTHR10039">
    <property type="entry name" value="AMELOGENIN"/>
    <property type="match status" value="1"/>
</dbReference>
<dbReference type="HOGENOM" id="CLU_334025_0_0_1"/>
<dbReference type="PANTHER" id="PTHR10039:SF5">
    <property type="entry name" value="NACHT DOMAIN-CONTAINING PROTEIN"/>
    <property type="match status" value="1"/>
</dbReference>
<keyword evidence="5" id="KW-1185">Reference proteome</keyword>